<dbReference type="InterPro" id="IPR018511">
    <property type="entry name" value="Hemolysin-typ_Ca-bd_CS"/>
</dbReference>
<evidence type="ECO:0000313" key="3">
    <source>
        <dbReference type="EMBL" id="MBW9066125.1"/>
    </source>
</evidence>
<comment type="caution">
    <text evidence="3">The sequence shown here is derived from an EMBL/GenBank/DDBJ whole genome shotgun (WGS) entry which is preliminary data.</text>
</comment>
<dbReference type="RefSeq" id="WP_220374056.1">
    <property type="nucleotide sequence ID" value="NZ_JAEUAO010000007.1"/>
</dbReference>
<dbReference type="Gene3D" id="2.150.10.10">
    <property type="entry name" value="Serralysin-like metalloprotease, C-terminal"/>
    <property type="match status" value="4"/>
</dbReference>
<name>A0ABS7HH28_9HYPH</name>
<dbReference type="InterPro" id="IPR050557">
    <property type="entry name" value="RTX_toxin/Mannuronan_C5-epim"/>
</dbReference>
<proteinExistence type="predicted"/>
<dbReference type="InterPro" id="IPR011049">
    <property type="entry name" value="Serralysin-like_metalloprot_C"/>
</dbReference>
<gene>
    <name evidence="3" type="ORF">JNB71_22720</name>
</gene>
<reference evidence="3 4" key="1">
    <citation type="journal article" date="2021" name="MBio">
        <title>Poor Competitiveness of Bradyrhizobium in Pigeon Pea Root Colonization in Indian Soils.</title>
        <authorList>
            <person name="Chalasani D."/>
            <person name="Basu A."/>
            <person name="Pullabhotla S.V.S.R.N."/>
            <person name="Jorrin B."/>
            <person name="Neal A.L."/>
            <person name="Poole P.S."/>
            <person name="Podile A.R."/>
            <person name="Tkacz A."/>
        </authorList>
    </citation>
    <scope>NUCLEOTIDE SEQUENCE [LARGE SCALE GENOMIC DNA]</scope>
    <source>
        <strain evidence="3 4">HU44</strain>
    </source>
</reference>
<sequence>MALISYGDIGVGANMFASFVDDLTLFSKASWSSTSVKLYDDSRNYVQFTGSKLVVKTDAGAIVDITAGTVAGMKLVEGGVTVLSVTGASMSASKLGDAIFTGDDVQFLSLLLAGADTVNGTRYNDVLFGLDGNDVLNGKDGDDDLVGGTGADKLIGGSGNDFAIYSFSTAGVRASLADPSVNVGDAEGDTFSSIEGIIGSDYADSLYGDTAANVLSGGAGGDLLDGGSGDDALIGGSGDDVMEGGAGADVFLGGAGLDYASYAGSASGVVASLAEPALNSSDAKGDTYTDVEGLVGSDFADRLTGDGEANVIIAGNGSDVLTGGSGNDVLGGGRGNDTLTGGSGNDVLEGGAGADEFRGETGVDYAYYAGSVSGVVASLATPSVNTGEAKGDTYTGIEGLTGSNFADRLTGDRNANAIVAGYGNDRIAGGSGDDRLAGQLGADDLFGGAGADRFRYDDLWESTVAAVGRDTIFDFSGSDGDRIDLRAIDARYGAPGNQAFTFIGTAGFNGKAGELRYEKKASDTYIYADVNGDGKADFSLHLDDAVSLSKGDFLL</sequence>
<dbReference type="Pfam" id="PF00353">
    <property type="entry name" value="HemolysinCabind"/>
    <property type="match status" value="5"/>
</dbReference>
<dbReference type="PRINTS" id="PR00313">
    <property type="entry name" value="CABNDNGRPT"/>
</dbReference>
<dbReference type="PANTHER" id="PTHR38340">
    <property type="entry name" value="S-LAYER PROTEIN"/>
    <property type="match status" value="1"/>
</dbReference>
<dbReference type="PROSITE" id="PS00330">
    <property type="entry name" value="HEMOLYSIN_CALCIUM"/>
    <property type="match status" value="7"/>
</dbReference>
<dbReference type="InterPro" id="IPR001343">
    <property type="entry name" value="Hemolysn_Ca-bd"/>
</dbReference>
<dbReference type="PANTHER" id="PTHR38340:SF1">
    <property type="entry name" value="S-LAYER PROTEIN"/>
    <property type="match status" value="1"/>
</dbReference>
<keyword evidence="2" id="KW-0964">Secreted</keyword>
<protein>
    <submittedName>
        <fullName evidence="3">Calcium-binding protein</fullName>
    </submittedName>
</protein>
<organism evidence="3 4">
    <name type="scientific">Rhizobium herbae</name>
    <dbReference type="NCBI Taxonomy" id="508661"/>
    <lineage>
        <taxon>Bacteria</taxon>
        <taxon>Pseudomonadati</taxon>
        <taxon>Pseudomonadota</taxon>
        <taxon>Alphaproteobacteria</taxon>
        <taxon>Hyphomicrobiales</taxon>
        <taxon>Rhizobiaceae</taxon>
        <taxon>Rhizobium/Agrobacterium group</taxon>
        <taxon>Rhizobium</taxon>
    </lineage>
</organism>
<comment type="subcellular location">
    <subcellularLocation>
        <location evidence="1">Secreted</location>
    </subcellularLocation>
</comment>
<dbReference type="Proteomes" id="UP000757604">
    <property type="component" value="Unassembled WGS sequence"/>
</dbReference>
<dbReference type="SUPFAM" id="SSF51120">
    <property type="entry name" value="beta-Roll"/>
    <property type="match status" value="4"/>
</dbReference>
<keyword evidence="4" id="KW-1185">Reference proteome</keyword>
<evidence type="ECO:0000313" key="4">
    <source>
        <dbReference type="Proteomes" id="UP000757604"/>
    </source>
</evidence>
<dbReference type="EMBL" id="JAEUAO010000007">
    <property type="protein sequence ID" value="MBW9066125.1"/>
    <property type="molecule type" value="Genomic_DNA"/>
</dbReference>
<accession>A0ABS7HH28</accession>
<evidence type="ECO:0000256" key="1">
    <source>
        <dbReference type="ARBA" id="ARBA00004613"/>
    </source>
</evidence>
<evidence type="ECO:0000256" key="2">
    <source>
        <dbReference type="ARBA" id="ARBA00022525"/>
    </source>
</evidence>